<dbReference type="SMART" id="SM00448">
    <property type="entry name" value="REC"/>
    <property type="match status" value="1"/>
</dbReference>
<dbReference type="Proteomes" id="UP001221189">
    <property type="component" value="Unassembled WGS sequence"/>
</dbReference>
<keyword evidence="4" id="KW-1185">Reference proteome</keyword>
<dbReference type="Gene3D" id="3.40.50.2300">
    <property type="match status" value="1"/>
</dbReference>
<name>A0ABT5KHK7_9BURK</name>
<sequence>MSADLRFLVVDGLAGVQTFARQMLEGFGLPAECIRSASDPEAGLAIGRDFKPDFLITDWFPKGAMTGIALHERLNELNPGCRLALLSFEVTPQHEADAIEAGSNFLLRKPFTAAELKATMLKALEALAKERPELHARLSAVMKSAQPAGVSRPPPKIVLPVIPSLKAGDKVSYLDKTQTVQYVVVSQGELVVQLNGNPGLIPASKLKKL</sequence>
<organism evidence="3 4">
    <name type="scientific">Roseateles albus</name>
    <dbReference type="NCBI Taxonomy" id="2987525"/>
    <lineage>
        <taxon>Bacteria</taxon>
        <taxon>Pseudomonadati</taxon>
        <taxon>Pseudomonadota</taxon>
        <taxon>Betaproteobacteria</taxon>
        <taxon>Burkholderiales</taxon>
        <taxon>Sphaerotilaceae</taxon>
        <taxon>Roseateles</taxon>
    </lineage>
</organism>
<protein>
    <submittedName>
        <fullName evidence="3">Response regulator</fullName>
    </submittedName>
</protein>
<dbReference type="InterPro" id="IPR001789">
    <property type="entry name" value="Sig_transdc_resp-reg_receiver"/>
</dbReference>
<evidence type="ECO:0000313" key="3">
    <source>
        <dbReference type="EMBL" id="MDC8772440.1"/>
    </source>
</evidence>
<dbReference type="InterPro" id="IPR011006">
    <property type="entry name" value="CheY-like_superfamily"/>
</dbReference>
<reference evidence="3 4" key="1">
    <citation type="submission" date="2022-10" db="EMBL/GenBank/DDBJ databases">
        <title>Paucibacter sp. hw1 Genome sequencing.</title>
        <authorList>
            <person name="Park S."/>
        </authorList>
    </citation>
    <scope>NUCLEOTIDE SEQUENCE [LARGE SCALE GENOMIC DNA]</scope>
    <source>
        <strain evidence="4">hw1</strain>
    </source>
</reference>
<keyword evidence="1" id="KW-0597">Phosphoprotein</keyword>
<dbReference type="PROSITE" id="PS50110">
    <property type="entry name" value="RESPONSE_REGULATORY"/>
    <property type="match status" value="1"/>
</dbReference>
<evidence type="ECO:0000313" key="4">
    <source>
        <dbReference type="Proteomes" id="UP001221189"/>
    </source>
</evidence>
<dbReference type="EMBL" id="JAQQXT010000007">
    <property type="protein sequence ID" value="MDC8772440.1"/>
    <property type="molecule type" value="Genomic_DNA"/>
</dbReference>
<dbReference type="Pfam" id="PF00072">
    <property type="entry name" value="Response_reg"/>
    <property type="match status" value="1"/>
</dbReference>
<feature type="domain" description="Response regulatory" evidence="2">
    <location>
        <begin position="6"/>
        <end position="124"/>
    </location>
</feature>
<evidence type="ECO:0000256" key="1">
    <source>
        <dbReference type="PROSITE-ProRule" id="PRU00169"/>
    </source>
</evidence>
<feature type="modified residue" description="4-aspartylphosphate" evidence="1">
    <location>
        <position position="58"/>
    </location>
</feature>
<dbReference type="SUPFAM" id="SSF52172">
    <property type="entry name" value="CheY-like"/>
    <property type="match status" value="1"/>
</dbReference>
<comment type="caution">
    <text evidence="3">The sequence shown here is derived from an EMBL/GenBank/DDBJ whole genome shotgun (WGS) entry which is preliminary data.</text>
</comment>
<gene>
    <name evidence="3" type="ORF">PRZ03_12730</name>
</gene>
<dbReference type="RefSeq" id="WP_263532389.1">
    <property type="nucleotide sequence ID" value="NZ_JAQQXT010000007.1"/>
</dbReference>
<evidence type="ECO:0000259" key="2">
    <source>
        <dbReference type="PROSITE" id="PS50110"/>
    </source>
</evidence>
<accession>A0ABT5KHK7</accession>
<proteinExistence type="predicted"/>